<dbReference type="PROSITE" id="PS00194">
    <property type="entry name" value="THIOREDOXIN_1"/>
    <property type="match status" value="1"/>
</dbReference>
<keyword evidence="6" id="KW-1185">Reference proteome</keyword>
<feature type="domain" description="Thioredoxin" evidence="4">
    <location>
        <begin position="1"/>
        <end position="109"/>
    </location>
</feature>
<dbReference type="KEGG" id="mefw:F1737_04965"/>
<evidence type="ECO:0000256" key="2">
    <source>
        <dbReference type="ARBA" id="ARBA00022982"/>
    </source>
</evidence>
<dbReference type="PANTHER" id="PTHR45663">
    <property type="entry name" value="GEO12009P1"/>
    <property type="match status" value="1"/>
</dbReference>
<dbReference type="EMBL" id="CP043875">
    <property type="protein sequence ID" value="WOF16101.1"/>
    <property type="molecule type" value="Genomic_DNA"/>
</dbReference>
<dbReference type="Proteomes" id="UP001301797">
    <property type="component" value="Chromosome"/>
</dbReference>
<name>A0AA97FES3_9EURY</name>
<dbReference type="InterPro" id="IPR036249">
    <property type="entry name" value="Thioredoxin-like_sf"/>
</dbReference>
<protein>
    <submittedName>
        <fullName evidence="5">Thioredoxin family protein</fullName>
    </submittedName>
</protein>
<dbReference type="InterPro" id="IPR013766">
    <property type="entry name" value="Thioredoxin_domain"/>
</dbReference>
<accession>A0AA97FES3</accession>
<dbReference type="CDD" id="cd02947">
    <property type="entry name" value="TRX_family"/>
    <property type="match status" value="1"/>
</dbReference>
<sequence length="129" mass="14817">MSANIPELNDSNWETFVEKNKKPVFIMFYSETCPHCRTMMPYFEQYAEEYGERVVFGLLNTDNSVWIREKYGVFSTPTFKYFCGGKPVGDIVGAVYPALLKRMIEDMIKNGSVCALKSTEIDYEITGYA</sequence>
<evidence type="ECO:0000259" key="4">
    <source>
        <dbReference type="PROSITE" id="PS51352"/>
    </source>
</evidence>
<evidence type="ECO:0000256" key="1">
    <source>
        <dbReference type="ARBA" id="ARBA00022448"/>
    </source>
</evidence>
<keyword evidence="2" id="KW-0249">Electron transport</keyword>
<organism evidence="5 6">
    <name type="scientific">Methanochimaera problematica</name>
    <dbReference type="NCBI Taxonomy" id="2609417"/>
    <lineage>
        <taxon>Archaea</taxon>
        <taxon>Methanobacteriati</taxon>
        <taxon>Methanobacteriota</taxon>
        <taxon>Stenosarchaea group</taxon>
        <taxon>Methanomicrobia</taxon>
        <taxon>Methanomicrobiales</taxon>
        <taxon>Methanomicrobiaceae</taxon>
        <taxon>Methanochimaera</taxon>
    </lineage>
</organism>
<reference evidence="5 6" key="1">
    <citation type="submission" date="2019-09" db="EMBL/GenBank/DDBJ databases">
        <title>The complete genome of Methanoplanus sp. FWC-SCC4.</title>
        <authorList>
            <person name="Chen S.-C."/>
            <person name="Zhou Y.-Z."/>
            <person name="Lai M.-C."/>
        </authorList>
    </citation>
    <scope>NUCLEOTIDE SEQUENCE [LARGE SCALE GENOMIC DNA]</scope>
    <source>
        <strain evidence="5 6">FWC-SCC4</strain>
    </source>
</reference>
<evidence type="ECO:0000313" key="6">
    <source>
        <dbReference type="Proteomes" id="UP001301797"/>
    </source>
</evidence>
<dbReference type="PROSITE" id="PS51352">
    <property type="entry name" value="THIOREDOXIN_2"/>
    <property type="match status" value="1"/>
</dbReference>
<dbReference type="GeneID" id="85229504"/>
<keyword evidence="3" id="KW-1015">Disulfide bond</keyword>
<dbReference type="PANTHER" id="PTHR45663:SF11">
    <property type="entry name" value="GEO12009P1"/>
    <property type="match status" value="1"/>
</dbReference>
<dbReference type="SUPFAM" id="SSF52833">
    <property type="entry name" value="Thioredoxin-like"/>
    <property type="match status" value="1"/>
</dbReference>
<dbReference type="InterPro" id="IPR017937">
    <property type="entry name" value="Thioredoxin_CS"/>
</dbReference>
<keyword evidence="1" id="KW-0813">Transport</keyword>
<dbReference type="GO" id="GO:0005737">
    <property type="term" value="C:cytoplasm"/>
    <property type="evidence" value="ECO:0007669"/>
    <property type="project" value="TreeGrafter"/>
</dbReference>
<dbReference type="AlphaFoldDB" id="A0AA97FES3"/>
<dbReference type="Pfam" id="PF00085">
    <property type="entry name" value="Thioredoxin"/>
    <property type="match status" value="1"/>
</dbReference>
<proteinExistence type="predicted"/>
<evidence type="ECO:0000313" key="5">
    <source>
        <dbReference type="EMBL" id="WOF16101.1"/>
    </source>
</evidence>
<dbReference type="RefSeq" id="WP_317137677.1">
    <property type="nucleotide sequence ID" value="NZ_CP043875.1"/>
</dbReference>
<dbReference type="Gene3D" id="3.40.30.10">
    <property type="entry name" value="Glutaredoxin"/>
    <property type="match status" value="1"/>
</dbReference>
<dbReference type="GO" id="GO:0015035">
    <property type="term" value="F:protein-disulfide reductase activity"/>
    <property type="evidence" value="ECO:0007669"/>
    <property type="project" value="TreeGrafter"/>
</dbReference>
<gene>
    <name evidence="5" type="ORF">F1737_04965</name>
</gene>
<evidence type="ECO:0000256" key="3">
    <source>
        <dbReference type="ARBA" id="ARBA00023157"/>
    </source>
</evidence>